<evidence type="ECO:0000256" key="8">
    <source>
        <dbReference type="ARBA" id="ARBA00022884"/>
    </source>
</evidence>
<name>A0A7R9FR73_9CRUS</name>
<dbReference type="InterPro" id="IPR018998">
    <property type="entry name" value="EndoU_C"/>
</dbReference>
<dbReference type="PROSITE" id="PS50958">
    <property type="entry name" value="SMB_2"/>
    <property type="match status" value="1"/>
</dbReference>
<dbReference type="GO" id="GO:0016829">
    <property type="term" value="F:lyase activity"/>
    <property type="evidence" value="ECO:0007669"/>
    <property type="project" value="UniProtKB-KW"/>
</dbReference>
<keyword evidence="7 12" id="KW-0378">Hydrolase</keyword>
<sequence length="389" mass="43030">MEGRSEALSSPGGRILAVMGTFFVVLLLVLVLLLSLVHHSITYLGPARDGPDGARSCFGRCDTEHDGRFPCQCDDGCLIRGECCMDFYLSCDGSSGSTVARDFFSFVVGWIRDSYHSFLGPVTDDELRAFAEFLLEMDQNNVGRLLKVNLQGHISETGEDAAPGPLFAGKLPDEVVSIETVSKMMALFNNYKPNTTEPENETSEEKMWQSFLDSVISTPIVKSAHNFLVQKGAIQDDEAAFEARLRAMWFDMYPRVNGTSPGSSGFEHVFMGEQRTNSVIGFHGWLFFYAQEQQGRMDYLGYKAFRNLTDKGILLENSFNWDGKKKPISSMFIGASPELEMALFTVCFVARPGLSCPIRLGGEGLHVETHVMEYAGESHVGTAFFNISG</sequence>
<keyword evidence="13" id="KW-1133">Transmembrane helix</keyword>
<keyword evidence="11" id="KW-0456">Lyase</keyword>
<dbReference type="GO" id="GO:0016787">
    <property type="term" value="F:hydrolase activity"/>
    <property type="evidence" value="ECO:0007669"/>
    <property type="project" value="UniProtKB-KW"/>
</dbReference>
<dbReference type="InterPro" id="IPR037227">
    <property type="entry name" value="EndoU-like"/>
</dbReference>
<keyword evidence="9" id="KW-1015">Disulfide bond</keyword>
<dbReference type="SUPFAM" id="SSF90188">
    <property type="entry name" value="Somatomedin B domain"/>
    <property type="match status" value="1"/>
</dbReference>
<organism evidence="16">
    <name type="scientific">Darwinula stevensoni</name>
    <dbReference type="NCBI Taxonomy" id="69355"/>
    <lineage>
        <taxon>Eukaryota</taxon>
        <taxon>Metazoa</taxon>
        <taxon>Ecdysozoa</taxon>
        <taxon>Arthropoda</taxon>
        <taxon>Crustacea</taxon>
        <taxon>Oligostraca</taxon>
        <taxon>Ostracoda</taxon>
        <taxon>Podocopa</taxon>
        <taxon>Podocopida</taxon>
        <taxon>Darwinulocopina</taxon>
        <taxon>Darwinuloidea</taxon>
        <taxon>Darwinulidae</taxon>
        <taxon>Darwinula</taxon>
    </lineage>
</organism>
<dbReference type="EMBL" id="CAJPEV010004078">
    <property type="protein sequence ID" value="CAG0901123.1"/>
    <property type="molecule type" value="Genomic_DNA"/>
</dbReference>
<reference evidence="16" key="1">
    <citation type="submission" date="2020-11" db="EMBL/GenBank/DDBJ databases">
        <authorList>
            <person name="Tran Van P."/>
        </authorList>
    </citation>
    <scope>NUCLEOTIDE SEQUENCE</scope>
</reference>
<evidence type="ECO:0000256" key="2">
    <source>
        <dbReference type="ARBA" id="ARBA00010168"/>
    </source>
</evidence>
<feature type="domain" description="EndoU" evidence="15">
    <location>
        <begin position="123"/>
        <end position="389"/>
    </location>
</feature>
<dbReference type="Pfam" id="PF09412">
    <property type="entry name" value="XendoU"/>
    <property type="match status" value="1"/>
</dbReference>
<evidence type="ECO:0000313" key="17">
    <source>
        <dbReference type="Proteomes" id="UP000677054"/>
    </source>
</evidence>
<evidence type="ECO:0000256" key="10">
    <source>
        <dbReference type="ARBA" id="ARBA00023211"/>
    </source>
</evidence>
<dbReference type="InterPro" id="IPR039787">
    <property type="entry name" value="ENDOU"/>
</dbReference>
<keyword evidence="10 12" id="KW-0464">Manganese</keyword>
<evidence type="ECO:0000256" key="1">
    <source>
        <dbReference type="ARBA" id="ARBA00001936"/>
    </source>
</evidence>
<feature type="domain" description="SMB" evidence="14">
    <location>
        <begin position="53"/>
        <end position="95"/>
    </location>
</feature>
<dbReference type="AlphaFoldDB" id="A0A7R9FR73"/>
<dbReference type="PANTHER" id="PTHR12439:SF42">
    <property type="entry name" value="ENDORIBONUCLEASE-RELATED"/>
    <property type="match status" value="1"/>
</dbReference>
<evidence type="ECO:0000256" key="6">
    <source>
        <dbReference type="ARBA" id="ARBA00022759"/>
    </source>
</evidence>
<comment type="cofactor">
    <cofactor evidence="1 12">
        <name>Mn(2+)</name>
        <dbReference type="ChEBI" id="CHEBI:29035"/>
    </cofactor>
</comment>
<dbReference type="GO" id="GO:0046872">
    <property type="term" value="F:metal ion binding"/>
    <property type="evidence" value="ECO:0007669"/>
    <property type="project" value="UniProtKB-UniRule"/>
</dbReference>
<keyword evidence="5 12" id="KW-0479">Metal-binding</keyword>
<dbReference type="GO" id="GO:0003723">
    <property type="term" value="F:RNA binding"/>
    <property type="evidence" value="ECO:0007669"/>
    <property type="project" value="UniProtKB-UniRule"/>
</dbReference>
<keyword evidence="13" id="KW-0472">Membrane</keyword>
<evidence type="ECO:0000256" key="13">
    <source>
        <dbReference type="SAM" id="Phobius"/>
    </source>
</evidence>
<dbReference type="Gene3D" id="4.10.410.20">
    <property type="match status" value="1"/>
</dbReference>
<dbReference type="InterPro" id="IPR001212">
    <property type="entry name" value="Somatomedin_B_dom"/>
</dbReference>
<keyword evidence="17" id="KW-1185">Reference proteome</keyword>
<keyword evidence="4 12" id="KW-0540">Nuclease</keyword>
<dbReference type="SMART" id="SM00201">
    <property type="entry name" value="SO"/>
    <property type="match status" value="1"/>
</dbReference>
<comment type="similarity">
    <text evidence="2 12">Belongs to the ENDOU family.</text>
</comment>
<feature type="transmembrane region" description="Helical" evidence="13">
    <location>
        <begin position="15"/>
        <end position="37"/>
    </location>
</feature>
<accession>A0A7R9FR73</accession>
<protein>
    <submittedName>
        <fullName evidence="16">Uncharacterized protein</fullName>
    </submittedName>
</protein>
<dbReference type="EMBL" id="LR903595">
    <property type="protein sequence ID" value="CAD7252065.1"/>
    <property type="molecule type" value="Genomic_DNA"/>
</dbReference>
<dbReference type="PROSITE" id="PS51959">
    <property type="entry name" value="ENDOU"/>
    <property type="match status" value="1"/>
</dbReference>
<dbReference type="GO" id="GO:0004521">
    <property type="term" value="F:RNA endonuclease activity"/>
    <property type="evidence" value="ECO:0007669"/>
    <property type="project" value="UniProtKB-UniRule"/>
</dbReference>
<gene>
    <name evidence="16" type="ORF">DSTB1V02_LOCUS11826</name>
</gene>
<dbReference type="OrthoDB" id="430326at2759"/>
<dbReference type="Proteomes" id="UP000677054">
    <property type="component" value="Unassembled WGS sequence"/>
</dbReference>
<evidence type="ECO:0000256" key="5">
    <source>
        <dbReference type="ARBA" id="ARBA00022723"/>
    </source>
</evidence>
<evidence type="ECO:0000256" key="4">
    <source>
        <dbReference type="ARBA" id="ARBA00022722"/>
    </source>
</evidence>
<proteinExistence type="inferred from homology"/>
<dbReference type="SUPFAM" id="SSF142877">
    <property type="entry name" value="EndoU-like"/>
    <property type="match status" value="1"/>
</dbReference>
<dbReference type="Pfam" id="PF01033">
    <property type="entry name" value="Somatomedin_B"/>
    <property type="match status" value="1"/>
</dbReference>
<dbReference type="CDD" id="cd21159">
    <property type="entry name" value="XendoU"/>
    <property type="match status" value="1"/>
</dbReference>
<keyword evidence="6 12" id="KW-0255">Endonuclease</keyword>
<dbReference type="PROSITE" id="PS00524">
    <property type="entry name" value="SMB_1"/>
    <property type="match status" value="1"/>
</dbReference>
<comment type="subunit">
    <text evidence="3 12">Monomer.</text>
</comment>
<evidence type="ECO:0000256" key="11">
    <source>
        <dbReference type="ARBA" id="ARBA00023239"/>
    </source>
</evidence>
<evidence type="ECO:0000256" key="12">
    <source>
        <dbReference type="RuleBase" id="RU367085"/>
    </source>
</evidence>
<evidence type="ECO:0000313" key="16">
    <source>
        <dbReference type="EMBL" id="CAD7252065.1"/>
    </source>
</evidence>
<evidence type="ECO:0000256" key="3">
    <source>
        <dbReference type="ARBA" id="ARBA00011245"/>
    </source>
</evidence>
<evidence type="ECO:0000259" key="15">
    <source>
        <dbReference type="PROSITE" id="PS51959"/>
    </source>
</evidence>
<evidence type="ECO:0000256" key="7">
    <source>
        <dbReference type="ARBA" id="ARBA00022801"/>
    </source>
</evidence>
<dbReference type="InterPro" id="IPR036024">
    <property type="entry name" value="Somatomedin_B-like_dom_sf"/>
</dbReference>
<keyword evidence="13" id="KW-0812">Transmembrane</keyword>
<keyword evidence="8 12" id="KW-0694">RNA-binding</keyword>
<evidence type="ECO:0000259" key="14">
    <source>
        <dbReference type="PROSITE" id="PS50958"/>
    </source>
</evidence>
<evidence type="ECO:0000256" key="9">
    <source>
        <dbReference type="ARBA" id="ARBA00023157"/>
    </source>
</evidence>
<dbReference type="PANTHER" id="PTHR12439">
    <property type="entry name" value="PLACENTAL PROTEIN 11-RELATED"/>
    <property type="match status" value="1"/>
</dbReference>